<dbReference type="EMBL" id="LGRV01000008">
    <property type="protein sequence ID" value="KOS66310.1"/>
    <property type="molecule type" value="Genomic_DNA"/>
</dbReference>
<gene>
    <name evidence="1" type="ORF">AEA09_18985</name>
</gene>
<sequence length="135" mass="15322">MDFQKVLTQNLEKLETDEVDESIYSDIANKYDIRNATFEEVKEIAQGLYGAGAITGLDLAILTFDYDRATRDIKQAANGLTSPNFTMYETNADTFGHRDWIAEFEARAAKDRQYGNFIGNANKNKIISILQLLER</sequence>
<evidence type="ECO:0000313" key="2">
    <source>
        <dbReference type="Proteomes" id="UP000050668"/>
    </source>
</evidence>
<comment type="caution">
    <text evidence="1">The sequence shown here is derived from an EMBL/GenBank/DDBJ whole genome shotgun (WGS) entry which is preliminary data.</text>
</comment>
<keyword evidence="2" id="KW-1185">Reference proteome</keyword>
<protein>
    <recommendedName>
        <fullName evidence="3">Phage protein</fullName>
    </recommendedName>
</protein>
<dbReference type="Proteomes" id="UP000050668">
    <property type="component" value="Unassembled WGS sequence"/>
</dbReference>
<proteinExistence type="predicted"/>
<reference evidence="2" key="1">
    <citation type="submission" date="2015-07" db="EMBL/GenBank/DDBJ databases">
        <title>Fjat-14205 dsm 2895.</title>
        <authorList>
            <person name="Liu B."/>
            <person name="Wang J."/>
            <person name="Zhu Y."/>
            <person name="Liu G."/>
            <person name="Chen Q."/>
            <person name="Chen Z."/>
            <person name="Lan J."/>
            <person name="Che J."/>
            <person name="Ge C."/>
            <person name="Shi H."/>
            <person name="Pan Z."/>
            <person name="Liu X."/>
        </authorList>
    </citation>
    <scope>NUCLEOTIDE SEQUENCE [LARGE SCALE GENOMIC DNA]</scope>
    <source>
        <strain evidence="2">DSM 25560</strain>
    </source>
</reference>
<name>A0ABR5JWC2_9BACI</name>
<evidence type="ECO:0008006" key="3">
    <source>
        <dbReference type="Google" id="ProtNLM"/>
    </source>
</evidence>
<accession>A0ABR5JWC2</accession>
<organism evidence="1 2">
    <name type="scientific">Lysinibacillus contaminans</name>
    <dbReference type="NCBI Taxonomy" id="1293441"/>
    <lineage>
        <taxon>Bacteria</taxon>
        <taxon>Bacillati</taxon>
        <taxon>Bacillota</taxon>
        <taxon>Bacilli</taxon>
        <taxon>Bacillales</taxon>
        <taxon>Bacillaceae</taxon>
        <taxon>Lysinibacillus</taxon>
    </lineage>
</organism>
<evidence type="ECO:0000313" key="1">
    <source>
        <dbReference type="EMBL" id="KOS66310.1"/>
    </source>
</evidence>